<dbReference type="EMBL" id="PIOC01000025">
    <property type="protein sequence ID" value="RDW16454.1"/>
    <property type="molecule type" value="Genomic_DNA"/>
</dbReference>
<dbReference type="OrthoDB" id="3261089at2"/>
<dbReference type="Proteomes" id="UP000257143">
    <property type="component" value="Unassembled WGS sequence"/>
</dbReference>
<organism evidence="1 2">
    <name type="scientific">Oceanobacillus arenosus</name>
    <dbReference type="NCBI Taxonomy" id="1229153"/>
    <lineage>
        <taxon>Bacteria</taxon>
        <taxon>Bacillati</taxon>
        <taxon>Bacillota</taxon>
        <taxon>Bacilli</taxon>
        <taxon>Bacillales</taxon>
        <taxon>Bacillaceae</taxon>
        <taxon>Oceanobacillus</taxon>
    </lineage>
</organism>
<keyword evidence="2" id="KW-1185">Reference proteome</keyword>
<comment type="caution">
    <text evidence="1">The sequence shown here is derived from an EMBL/GenBank/DDBJ whole genome shotgun (WGS) entry which is preliminary data.</text>
</comment>
<proteinExistence type="predicted"/>
<reference evidence="2" key="1">
    <citation type="submission" date="2017-11" db="EMBL/GenBank/DDBJ databases">
        <authorList>
            <person name="Zhu W."/>
        </authorList>
    </citation>
    <scope>NUCLEOTIDE SEQUENCE [LARGE SCALE GENOMIC DNA]</scope>
    <source>
        <strain evidence="2">CAU 1183</strain>
    </source>
</reference>
<sequence>MGQFGLKAGIKTSARQKLNRVENMVIEAGKQSSVRLRNAGSVIKDTTSVVKDKLARNAIELGRAADTTWTNVKNIIPTRNMVAMDGVGNVRMPAENTHFFENNIMNRLGKTDGVSIGSMVEEVQETINHGKYSTHVDTEVIEIKKVDLGKDLANTFKDGVYRTVITNKEVTLYRAFGGKADAVGGFATTKLAKNRIDAKIDSALLPEWKNTRMYEAKIVVPKGEILNIGRVALQTIIETGTILIGDADQILLPRDWSIKWIKDIRTIPSK</sequence>
<gene>
    <name evidence="1" type="ORF">CWR48_16350</name>
</gene>
<accession>A0A3D8PK81</accession>
<protein>
    <submittedName>
        <fullName evidence="1">Uncharacterized protein</fullName>
    </submittedName>
</protein>
<evidence type="ECO:0000313" key="1">
    <source>
        <dbReference type="EMBL" id="RDW16454.1"/>
    </source>
</evidence>
<dbReference type="AlphaFoldDB" id="A0A3D8PK81"/>
<evidence type="ECO:0000313" key="2">
    <source>
        <dbReference type="Proteomes" id="UP000257143"/>
    </source>
</evidence>
<name>A0A3D8PK81_9BACI</name>